<name>A0AAD8X5W2_LOLMU</name>
<feature type="region of interest" description="Disordered" evidence="1">
    <location>
        <begin position="454"/>
        <end position="492"/>
    </location>
</feature>
<keyword evidence="3" id="KW-1185">Reference proteome</keyword>
<evidence type="ECO:0000256" key="1">
    <source>
        <dbReference type="SAM" id="MobiDB-lite"/>
    </source>
</evidence>
<dbReference type="AlphaFoldDB" id="A0AAD8X5W2"/>
<feature type="compositionally biased region" description="Polar residues" evidence="1">
    <location>
        <begin position="144"/>
        <end position="171"/>
    </location>
</feature>
<sequence length="492" mass="54904">MVEPSTDVVVGVHLEIYRNNGTGVDPGSGHATTGGCSRLVYYTMQWYAGSPHAAPDAPSDEGYEDYGGNEDEHVDENVLDDEEVQQPAPGRPRQLNRNARPPPRPHILDYKEYNTITRLFHLACKAEREVQDRQPPWRKANVSAGRTSSWTTRQSAPQSRGATPAPSTSKYTAPASRAPPAATSPPSAGPPRSSSSMASTGKTRDIQCRKCLGFGHIERECRTKRVMLVREDGEYDSASDFDEDTLALIAARDGANSDSEREMEVMEADTADQYRSLVAQRVLSVQLSKAEHDQRHNLFQTRGVVKERAIRIIIDGGSCNNLASVDMVEKLSLPTRQRTHPYYIQWFESSRKLKEFIDVFPQDVPPGLPPIRGIEHQIDLIPGASLPNRAPYRTNPEETKEIQRQIQGIEVDPAKIEAIESWPQPKTVTQPHKYKDQSLELMPNNLTIRNDGPSMDEEDKHWSMITHGGDGSKHLRIEDDATSGDFRTLKPP</sequence>
<accession>A0AAD8X5W2</accession>
<reference evidence="2" key="1">
    <citation type="submission" date="2023-07" db="EMBL/GenBank/DDBJ databases">
        <title>A chromosome-level genome assembly of Lolium multiflorum.</title>
        <authorList>
            <person name="Chen Y."/>
            <person name="Copetti D."/>
            <person name="Kolliker R."/>
            <person name="Studer B."/>
        </authorList>
    </citation>
    <scope>NUCLEOTIDE SEQUENCE</scope>
    <source>
        <strain evidence="2">02402/16</strain>
        <tissue evidence="2">Leaf</tissue>
    </source>
</reference>
<gene>
    <name evidence="2" type="ORF">QYE76_012009</name>
</gene>
<feature type="compositionally biased region" description="Low complexity" evidence="1">
    <location>
        <begin position="173"/>
        <end position="201"/>
    </location>
</feature>
<evidence type="ECO:0008006" key="4">
    <source>
        <dbReference type="Google" id="ProtNLM"/>
    </source>
</evidence>
<dbReference type="EMBL" id="JAUUTY010000001">
    <property type="protein sequence ID" value="KAK1695312.1"/>
    <property type="molecule type" value="Genomic_DNA"/>
</dbReference>
<organism evidence="2 3">
    <name type="scientific">Lolium multiflorum</name>
    <name type="common">Italian ryegrass</name>
    <name type="synonym">Lolium perenne subsp. multiflorum</name>
    <dbReference type="NCBI Taxonomy" id="4521"/>
    <lineage>
        <taxon>Eukaryota</taxon>
        <taxon>Viridiplantae</taxon>
        <taxon>Streptophyta</taxon>
        <taxon>Embryophyta</taxon>
        <taxon>Tracheophyta</taxon>
        <taxon>Spermatophyta</taxon>
        <taxon>Magnoliopsida</taxon>
        <taxon>Liliopsida</taxon>
        <taxon>Poales</taxon>
        <taxon>Poaceae</taxon>
        <taxon>BOP clade</taxon>
        <taxon>Pooideae</taxon>
        <taxon>Poodae</taxon>
        <taxon>Poeae</taxon>
        <taxon>Poeae Chloroplast Group 2 (Poeae type)</taxon>
        <taxon>Loliodinae</taxon>
        <taxon>Loliinae</taxon>
        <taxon>Lolium</taxon>
    </lineage>
</organism>
<evidence type="ECO:0000313" key="2">
    <source>
        <dbReference type="EMBL" id="KAK1695312.1"/>
    </source>
</evidence>
<feature type="region of interest" description="Disordered" evidence="1">
    <location>
        <begin position="128"/>
        <end position="202"/>
    </location>
</feature>
<dbReference type="Proteomes" id="UP001231189">
    <property type="component" value="Unassembled WGS sequence"/>
</dbReference>
<proteinExistence type="predicted"/>
<dbReference type="CDD" id="cd00303">
    <property type="entry name" value="retropepsin_like"/>
    <property type="match status" value="1"/>
</dbReference>
<dbReference type="InterPro" id="IPR043502">
    <property type="entry name" value="DNA/RNA_pol_sf"/>
</dbReference>
<protein>
    <recommendedName>
        <fullName evidence="4">Gag-pol polyprotein</fullName>
    </recommendedName>
</protein>
<dbReference type="PANTHER" id="PTHR35046">
    <property type="entry name" value="ZINC KNUCKLE (CCHC-TYPE) FAMILY PROTEIN"/>
    <property type="match status" value="1"/>
</dbReference>
<evidence type="ECO:0000313" key="3">
    <source>
        <dbReference type="Proteomes" id="UP001231189"/>
    </source>
</evidence>
<feature type="region of interest" description="Disordered" evidence="1">
    <location>
        <begin position="51"/>
        <end position="110"/>
    </location>
</feature>
<comment type="caution">
    <text evidence="2">The sequence shown here is derived from an EMBL/GenBank/DDBJ whole genome shotgun (WGS) entry which is preliminary data.</text>
</comment>
<feature type="compositionally biased region" description="Basic and acidic residues" evidence="1">
    <location>
        <begin position="470"/>
        <end position="479"/>
    </location>
</feature>
<feature type="compositionally biased region" description="Acidic residues" evidence="1">
    <location>
        <begin position="58"/>
        <end position="84"/>
    </location>
</feature>
<dbReference type="SUPFAM" id="SSF56672">
    <property type="entry name" value="DNA/RNA polymerases"/>
    <property type="match status" value="1"/>
</dbReference>
<dbReference type="PANTHER" id="PTHR35046:SF9">
    <property type="entry name" value="RNA-DIRECTED DNA POLYMERASE"/>
    <property type="match status" value="1"/>
</dbReference>